<dbReference type="EMBL" id="VMHL01000005">
    <property type="protein sequence ID" value="TSJ88337.1"/>
    <property type="molecule type" value="Genomic_DNA"/>
</dbReference>
<protein>
    <submittedName>
        <fullName evidence="1">Uncharacterized protein</fullName>
    </submittedName>
</protein>
<dbReference type="RefSeq" id="WP_144190112.1">
    <property type="nucleotide sequence ID" value="NZ_VMHL01000005.1"/>
</dbReference>
<reference evidence="1 2" key="1">
    <citation type="submission" date="2019-07" db="EMBL/GenBank/DDBJ databases">
        <title>Gilliamella genomes.</title>
        <authorList>
            <person name="Zheng H."/>
        </authorList>
    </citation>
    <scope>NUCLEOTIDE SEQUENCE [LARGE SCALE GENOMIC DNA]</scope>
    <source>
        <strain evidence="1 2">W8131</strain>
    </source>
</reference>
<name>A0A556RHH4_9GAMM</name>
<evidence type="ECO:0000313" key="1">
    <source>
        <dbReference type="EMBL" id="TSJ88337.1"/>
    </source>
</evidence>
<organism evidence="1 2">
    <name type="scientific">Gilliamella apicola</name>
    <dbReference type="NCBI Taxonomy" id="1196095"/>
    <lineage>
        <taxon>Bacteria</taxon>
        <taxon>Pseudomonadati</taxon>
        <taxon>Pseudomonadota</taxon>
        <taxon>Gammaproteobacteria</taxon>
        <taxon>Orbales</taxon>
        <taxon>Orbaceae</taxon>
        <taxon>Gilliamella</taxon>
    </lineage>
</organism>
<gene>
    <name evidence="1" type="ORF">FPQ14_10315</name>
</gene>
<dbReference type="AlphaFoldDB" id="A0A556RHH4"/>
<accession>A0A556RHH4</accession>
<proteinExistence type="predicted"/>
<dbReference type="Proteomes" id="UP000319138">
    <property type="component" value="Unassembled WGS sequence"/>
</dbReference>
<sequence>MEFITTTILSGVIYDIFKKGMLITKDVLANNLKKWLMDDTTLEKLTVKLQELNLNDEMSEKAIEREINSSNGIKELLSKISAHNVDIDIQIHSGTGDNIIGNKIINGNR</sequence>
<dbReference type="Pfam" id="PF20701">
    <property type="entry name" value="HetE-N"/>
    <property type="match status" value="1"/>
</dbReference>
<evidence type="ECO:0000313" key="2">
    <source>
        <dbReference type="Proteomes" id="UP000319138"/>
    </source>
</evidence>
<comment type="caution">
    <text evidence="1">The sequence shown here is derived from an EMBL/GenBank/DDBJ whole genome shotgun (WGS) entry which is preliminary data.</text>
</comment>